<name>A0A225UL21_9STRA</name>
<gene>
    <name evidence="1" type="ORF">PHMEG_00037973</name>
</gene>
<accession>A0A225UL21</accession>
<comment type="caution">
    <text evidence="1">The sequence shown here is derived from an EMBL/GenBank/DDBJ whole genome shotgun (WGS) entry which is preliminary data.</text>
</comment>
<organism evidence="1 2">
    <name type="scientific">Phytophthora megakarya</name>
    <dbReference type="NCBI Taxonomy" id="4795"/>
    <lineage>
        <taxon>Eukaryota</taxon>
        <taxon>Sar</taxon>
        <taxon>Stramenopiles</taxon>
        <taxon>Oomycota</taxon>
        <taxon>Peronosporomycetes</taxon>
        <taxon>Peronosporales</taxon>
        <taxon>Peronosporaceae</taxon>
        <taxon>Phytophthora</taxon>
    </lineage>
</organism>
<dbReference type="Proteomes" id="UP000198211">
    <property type="component" value="Unassembled WGS sequence"/>
</dbReference>
<evidence type="ECO:0000313" key="1">
    <source>
        <dbReference type="EMBL" id="OWY92849.1"/>
    </source>
</evidence>
<reference evidence="2" key="1">
    <citation type="submission" date="2017-03" db="EMBL/GenBank/DDBJ databases">
        <title>Phytopthora megakarya and P. palmivora, two closely related causual agents of cacao black pod achieved similar genome size and gene model numbers by different mechanisms.</title>
        <authorList>
            <person name="Ali S."/>
            <person name="Shao J."/>
            <person name="Larry D.J."/>
            <person name="Kronmiller B."/>
            <person name="Shen D."/>
            <person name="Strem M.D."/>
            <person name="Melnick R.L."/>
            <person name="Guiltinan M.J."/>
            <person name="Tyler B.M."/>
            <person name="Meinhardt L.W."/>
            <person name="Bailey B.A."/>
        </authorList>
    </citation>
    <scope>NUCLEOTIDE SEQUENCE [LARGE SCALE GENOMIC DNA]</scope>
    <source>
        <strain evidence="2">zdho120</strain>
    </source>
</reference>
<keyword evidence="2" id="KW-1185">Reference proteome</keyword>
<proteinExistence type="predicted"/>
<sequence>MNPEMDRLVVTTTGTRNSIWEIVRANLMERMIAVVHSSACRVGKVNRNLTGGVGGLVYGQIEPSLWSKDSEIKCGHFWKYDNHTWIDGFSPNRWNVASFMRELLSRTNNRLELFNR</sequence>
<dbReference type="AlphaFoldDB" id="A0A225UL21"/>
<protein>
    <submittedName>
        <fullName evidence="1">Uncharacterized protein</fullName>
    </submittedName>
</protein>
<evidence type="ECO:0000313" key="2">
    <source>
        <dbReference type="Proteomes" id="UP000198211"/>
    </source>
</evidence>
<dbReference type="EMBL" id="NBNE01017188">
    <property type="protein sequence ID" value="OWY92849.1"/>
    <property type="molecule type" value="Genomic_DNA"/>
</dbReference>